<dbReference type="EMBL" id="HBFC01005638">
    <property type="protein sequence ID" value="CAD8700477.1"/>
    <property type="molecule type" value="Transcribed_RNA"/>
</dbReference>
<feature type="transmembrane region" description="Helical" evidence="2">
    <location>
        <begin position="1789"/>
        <end position="1807"/>
    </location>
</feature>
<keyword evidence="2" id="KW-1133">Transmembrane helix</keyword>
<evidence type="ECO:0000256" key="2">
    <source>
        <dbReference type="SAM" id="Phobius"/>
    </source>
</evidence>
<dbReference type="Pfam" id="PF13499">
    <property type="entry name" value="EF-hand_7"/>
    <property type="match status" value="1"/>
</dbReference>
<dbReference type="InterPro" id="IPR011992">
    <property type="entry name" value="EF-hand-dom_pair"/>
</dbReference>
<dbReference type="Gene3D" id="1.10.238.10">
    <property type="entry name" value="EF-hand"/>
    <property type="match status" value="1"/>
</dbReference>
<proteinExistence type="predicted"/>
<dbReference type="PANTHER" id="PTHR11319:SF35">
    <property type="entry name" value="OUTER MEMBRANE PROTEIN PMPC-RELATED"/>
    <property type="match status" value="1"/>
</dbReference>
<dbReference type="Pfam" id="PF07699">
    <property type="entry name" value="Ephrin_rec_like"/>
    <property type="match status" value="1"/>
</dbReference>
<keyword evidence="2" id="KW-0812">Transmembrane</keyword>
<reference evidence="5" key="1">
    <citation type="submission" date="2021-01" db="EMBL/GenBank/DDBJ databases">
        <authorList>
            <person name="Corre E."/>
            <person name="Pelletier E."/>
            <person name="Niang G."/>
            <person name="Scheremetjew M."/>
            <person name="Finn R."/>
            <person name="Kale V."/>
            <person name="Holt S."/>
            <person name="Cochrane G."/>
            <person name="Meng A."/>
            <person name="Brown T."/>
            <person name="Cohen L."/>
        </authorList>
    </citation>
    <scope>NUCLEOTIDE SEQUENCE</scope>
    <source>
        <strain evidence="5">SL-175</strain>
    </source>
</reference>
<feature type="transmembrane region" description="Helical" evidence="2">
    <location>
        <begin position="1819"/>
        <end position="1841"/>
    </location>
</feature>
<protein>
    <recommendedName>
        <fullName evidence="4">EF-hand domain-containing protein</fullName>
    </recommendedName>
</protein>
<evidence type="ECO:0000259" key="4">
    <source>
        <dbReference type="PROSITE" id="PS50222"/>
    </source>
</evidence>
<feature type="transmembrane region" description="Helical" evidence="2">
    <location>
        <begin position="1481"/>
        <end position="1502"/>
    </location>
</feature>
<evidence type="ECO:0000256" key="3">
    <source>
        <dbReference type="SAM" id="SignalP"/>
    </source>
</evidence>
<dbReference type="InterPro" id="IPR013320">
    <property type="entry name" value="ConA-like_dom_sf"/>
</dbReference>
<feature type="transmembrane region" description="Helical" evidence="2">
    <location>
        <begin position="1509"/>
        <end position="1525"/>
    </location>
</feature>
<feature type="transmembrane region" description="Helical" evidence="2">
    <location>
        <begin position="1566"/>
        <end position="1585"/>
    </location>
</feature>
<dbReference type="Gene3D" id="2.60.120.200">
    <property type="match status" value="1"/>
</dbReference>
<keyword evidence="3" id="KW-0732">Signal</keyword>
<dbReference type="InterPro" id="IPR018247">
    <property type="entry name" value="EF_Hand_1_Ca_BS"/>
</dbReference>
<dbReference type="CDD" id="cd00185">
    <property type="entry name" value="TNFRSF"/>
    <property type="match status" value="1"/>
</dbReference>
<dbReference type="InterPro" id="IPR011641">
    <property type="entry name" value="Tyr-kin_ephrin_A/B_rcpt-like"/>
</dbReference>
<dbReference type="InterPro" id="IPR001759">
    <property type="entry name" value="PTX_dom"/>
</dbReference>
<feature type="signal peptide" evidence="3">
    <location>
        <begin position="1"/>
        <end position="30"/>
    </location>
</feature>
<gene>
    <name evidence="5" type="ORF">MANT1106_LOCUS3159</name>
</gene>
<dbReference type="PROSITE" id="PS00018">
    <property type="entry name" value="EF_HAND_1"/>
    <property type="match status" value="2"/>
</dbReference>
<feature type="chain" id="PRO_5031201913" description="EF-hand domain-containing protein" evidence="3">
    <location>
        <begin position="31"/>
        <end position="2224"/>
    </location>
</feature>
<feature type="transmembrane region" description="Helical" evidence="2">
    <location>
        <begin position="1629"/>
        <end position="1649"/>
    </location>
</feature>
<evidence type="ECO:0000256" key="1">
    <source>
        <dbReference type="ARBA" id="ARBA00022837"/>
    </source>
</evidence>
<keyword evidence="1" id="KW-0106">Calcium</keyword>
<accession>A0A7S0X3E4</accession>
<feature type="domain" description="EF-hand" evidence="4">
    <location>
        <begin position="1910"/>
        <end position="1945"/>
    </location>
</feature>
<dbReference type="PROSITE" id="PS50222">
    <property type="entry name" value="EF_HAND_2"/>
    <property type="match status" value="2"/>
</dbReference>
<dbReference type="PANTHER" id="PTHR11319">
    <property type="entry name" value="G PROTEIN-COUPLED RECEPTOR-RELATED"/>
    <property type="match status" value="1"/>
</dbReference>
<dbReference type="SUPFAM" id="SSF49899">
    <property type="entry name" value="Concanavalin A-like lectins/glucanases"/>
    <property type="match status" value="1"/>
</dbReference>
<evidence type="ECO:0000313" key="5">
    <source>
        <dbReference type="EMBL" id="CAD8700477.1"/>
    </source>
</evidence>
<feature type="domain" description="EF-hand" evidence="4">
    <location>
        <begin position="1874"/>
        <end position="1909"/>
    </location>
</feature>
<dbReference type="SMART" id="SM01411">
    <property type="entry name" value="Ephrin_rec_like"/>
    <property type="match status" value="4"/>
</dbReference>
<dbReference type="SMART" id="SM00054">
    <property type="entry name" value="EFh"/>
    <property type="match status" value="2"/>
</dbReference>
<name>A0A7S0X3E4_9CHLO</name>
<dbReference type="GO" id="GO:0005509">
    <property type="term" value="F:calcium ion binding"/>
    <property type="evidence" value="ECO:0007669"/>
    <property type="project" value="InterPro"/>
</dbReference>
<dbReference type="Gene3D" id="2.10.50.10">
    <property type="entry name" value="Tumor Necrosis Factor Receptor, subunit A, domain 2"/>
    <property type="match status" value="1"/>
</dbReference>
<dbReference type="Pfam" id="PF00354">
    <property type="entry name" value="Pentaxin"/>
    <property type="match status" value="1"/>
</dbReference>
<sequence length="2224" mass="241610">MFGCPGGARAGVAAALAVLLSFTATPRAYGATVLSAGGAGYALAFDATREDIATLVLSSVSATTADELTVEYWLYLGDRMQDEHTTFAYSVYDSTKTPVYSQPNELSQHFSPMLGGVRNVRGLPSERLLCNVTICRDAVTPMTLPVPNPIVPAKPNRWMHITTVWIRLDGTLQMYVDGMAVWKGADGDSVDIKRNALLGGILGLGQDPDTMSGSFDETEAFTGIIDEFRMWRFAKSQEEVQTTYYLGVSPTHPRLDRLLVHLTFDDPMTAAAPADPFDFSTLGSILKAANGGDADPLLLGRLPPTHTMRYVTDRRVREPTRPRFVPSTVPTHVPPDPAPRITLFPPTATHVDVYLNAHSTNKSSLYSVLIEDFPTLGYVYLIAADGTQGARITAALPTVTSFPNINWCRNDPGFPSETTVECPFRVRYVPFSIPDMASTSKNRTATFTFRVVLDSVVALRYPQHVVGNSSKLGEAHVVYDSLLLRPRNVTFTVLEDTVAPVALGGVDMGGANIPVVVMSAPTAGKLYQVYYANPVLPQVYGNLMTDELTLGRESKLITDFPHIVASDATLVNDRSVVMFAPAADEYGVNYANVSYAYVRPDGTFTPTGLAIINVDAVNDAPNKDLLADQNVVCSSTNAGDRGACRLSIASGAPFNVKLNSTDVDLPASPVGATRNYQRVVVWPVLGKLYQVTPEGGQGAEITPAAVTYVTTPAASVRNASSESPAYPSSNLAGPRPAGEINAWLAASFSFLTADRKAGTIDETPVETVVLEIGPEVGDAYYLSGLILTESAHPGAVVGISVTSEYTGESTMWRDIYRLSTREGKTGSDWREFAPSICPVPVRAAFVKIEVDTSNTPGAFERFAGLQVTGSKAAPTGLVLHENADNPFDFGRVMYLPDPGMHVFGSLFDTMSYVSSDCVASSLEPMPVKISVSGPGTAAGFCGTRLPAVCDYLAHAEAFGYTSREEFFVEPDATTRVNLDASQALQTVLTKLGVSGDDVCTTLKTLKVVLEWERDRALTTTLATPPAPEPLSSLLGNRRKADGTYIASVVLGRNETCTAAAVTLPIFPIDLAVTIKDQGRFELDYWAEFQPAGSTVDPGAGSTYTTRHRVMVRMMCSVNTTHVHRADGMLGAIKRRTTDILGSQPLFMRQASWERTNDGACVGCHQVPAAQVAAILTDVVAQAHFELVCEVRFRKCAPGQLFDVDYFSLTGIFRCEACPIGTFQAVAGRLSTCSLCAPGSYFPTTGATACLSCREFYSVDSYQDQPGAAACLFCPKLTDGTGGKPRSSTALNLTNPAAGSSIDHCVCKVGYFHPDQALGVPCELCPRGAFCAGGIAQPVPCGAGLFADVAGEVRGAGANLTDLLRGVVAGRQGVGSGADAGTAEAVVGPDGRLLSGSSLVVQSILKQGVDIEAFCSRDEAFWGEPTHPSTFFPCEGNNCVGGVQFACDERHTGRMCQSCASGYYSIGEERCTKCPGSHADQVMVQFGAVVFVLAFWYLVVYLICTDFAQVDVFFTYLQVAALVQAFDIRWPTTVAYRATHVIFGVFNLDVDFVQPQCLVQWGYVSTFYLQMAFPAGVLTLCVLLNLGAQCARDAHMNNSRSALSKLTRALLPVVTDDGLRELADVVMQRFFAYCLVTYGVTAVTCFEPFMCTRAASGTYFLNAGPDVTCWDGDVFTWHSGLLATGAAGIALYVLGIPLMFAGVLAYGRQYNFLAHPRFLKVFGFLYTKFDVEYFWWELTFLARRFFLVMLVVFFEGTPSSQIAIAMLLFVLNIAAHSYARPFRKPDMDVADAVALISVSFYLVGAMLFNCFREMQPHQYTAVEVLTMVLLWGTTAALLVIGWNDVRKVRAGHLAEALMQVRLLAALEGVGLAYRKMGDDPEKVFREADTNKSGELDTEEFRAKLKDIDPTMDDALINRAFQLVDEDGSGTVSYQEFRKHMWRRFQPAMDGSELGLWEMAKAWVRKLCGIKHRQDDLDEVQIVFQAAIKLKMSRTLKAHNVELVGELVNTFQPQALHDFAKRERLDVNIAKFHQVDAWMSPIVADDSHVSAWSLSAEAVFFRNLVRGSPFLIDWLLTSCKEDKEVFRKLVTSFMACQNVVGHKGVYGKLVRSEDRAPMVYWLKDATSSQHLTLWEVMDAILIASANESTFIPRLVRPPTVADDWGSEVDMTKVLEGIRGPLQNLAVAKQLQLNGRGGREQKDEEAGFTPLIPGVDAGKELAVDLLI</sequence>
<keyword evidence="2" id="KW-0472">Membrane</keyword>
<dbReference type="SUPFAM" id="SSF47473">
    <property type="entry name" value="EF-hand"/>
    <property type="match status" value="1"/>
</dbReference>
<dbReference type="CDD" id="cd00051">
    <property type="entry name" value="EFh"/>
    <property type="match status" value="1"/>
</dbReference>
<organism evidence="5">
    <name type="scientific">Mantoniella antarctica</name>
    <dbReference type="NCBI Taxonomy" id="81844"/>
    <lineage>
        <taxon>Eukaryota</taxon>
        <taxon>Viridiplantae</taxon>
        <taxon>Chlorophyta</taxon>
        <taxon>Mamiellophyceae</taxon>
        <taxon>Mamiellales</taxon>
        <taxon>Mamiellaceae</taxon>
        <taxon>Mantoniella</taxon>
    </lineage>
</organism>
<dbReference type="InterPro" id="IPR002048">
    <property type="entry name" value="EF_hand_dom"/>
</dbReference>
<feature type="transmembrane region" description="Helical" evidence="2">
    <location>
        <begin position="1680"/>
        <end position="1706"/>
    </location>
</feature>